<protein>
    <submittedName>
        <fullName evidence="2">Uncharacterized protein</fullName>
    </submittedName>
</protein>
<feature type="compositionally biased region" description="Acidic residues" evidence="1">
    <location>
        <begin position="47"/>
        <end position="64"/>
    </location>
</feature>
<comment type="caution">
    <text evidence="2">The sequence shown here is derived from an EMBL/GenBank/DDBJ whole genome shotgun (WGS) entry which is preliminary data.</text>
</comment>
<evidence type="ECO:0000256" key="1">
    <source>
        <dbReference type="SAM" id="MobiDB-lite"/>
    </source>
</evidence>
<proteinExistence type="predicted"/>
<sequence length="148" mass="16877">MNLFDQINKLRTKQSSSSTTTTTSSSSAQSSDDETSHSNDSPILNNNDDDDNEEINSSDNEEFDYNNQQSSFWKQGASESWGPTLIEYRIQPNRIEKKLGMLQNSLVIPEYDPFKPNISNKAKKLYELPNVSQIEIEDIMSQRGLFDE</sequence>
<gene>
    <name evidence="2" type="ORF">M9Y10_012114</name>
</gene>
<evidence type="ECO:0000313" key="2">
    <source>
        <dbReference type="EMBL" id="KAK8860449.1"/>
    </source>
</evidence>
<dbReference type="Proteomes" id="UP001470230">
    <property type="component" value="Unassembled WGS sequence"/>
</dbReference>
<reference evidence="2 3" key="1">
    <citation type="submission" date="2024-04" db="EMBL/GenBank/DDBJ databases">
        <title>Tritrichomonas musculus Genome.</title>
        <authorList>
            <person name="Alves-Ferreira E."/>
            <person name="Grigg M."/>
            <person name="Lorenzi H."/>
            <person name="Galac M."/>
        </authorList>
    </citation>
    <scope>NUCLEOTIDE SEQUENCE [LARGE SCALE GENOMIC DNA]</scope>
    <source>
        <strain evidence="2 3">EAF2021</strain>
    </source>
</reference>
<evidence type="ECO:0000313" key="3">
    <source>
        <dbReference type="Proteomes" id="UP001470230"/>
    </source>
</evidence>
<accession>A0ABR2ICS6</accession>
<keyword evidence="3" id="KW-1185">Reference proteome</keyword>
<feature type="compositionally biased region" description="Low complexity" evidence="1">
    <location>
        <begin position="15"/>
        <end position="30"/>
    </location>
</feature>
<name>A0ABR2ICS6_9EUKA</name>
<feature type="region of interest" description="Disordered" evidence="1">
    <location>
        <begin position="1"/>
        <end position="77"/>
    </location>
</feature>
<dbReference type="EMBL" id="JAPFFF010000018">
    <property type="protein sequence ID" value="KAK8860449.1"/>
    <property type="molecule type" value="Genomic_DNA"/>
</dbReference>
<organism evidence="2 3">
    <name type="scientific">Tritrichomonas musculus</name>
    <dbReference type="NCBI Taxonomy" id="1915356"/>
    <lineage>
        <taxon>Eukaryota</taxon>
        <taxon>Metamonada</taxon>
        <taxon>Parabasalia</taxon>
        <taxon>Tritrichomonadida</taxon>
        <taxon>Tritrichomonadidae</taxon>
        <taxon>Tritrichomonas</taxon>
    </lineage>
</organism>